<keyword evidence="3" id="KW-1185">Reference proteome</keyword>
<evidence type="ECO:0000313" key="2">
    <source>
        <dbReference type="EMBL" id="GBP65854.1"/>
    </source>
</evidence>
<evidence type="ECO:0008006" key="4">
    <source>
        <dbReference type="Google" id="ProtNLM"/>
    </source>
</evidence>
<name>A0A4C1XTH7_EUMVA</name>
<feature type="region of interest" description="Disordered" evidence="1">
    <location>
        <begin position="1"/>
        <end position="61"/>
    </location>
</feature>
<comment type="caution">
    <text evidence="2">The sequence shown here is derived from an EMBL/GenBank/DDBJ whole genome shotgun (WGS) entry which is preliminary data.</text>
</comment>
<reference evidence="2 3" key="1">
    <citation type="journal article" date="2019" name="Commun. Biol.">
        <title>The bagworm genome reveals a unique fibroin gene that provides high tensile strength.</title>
        <authorList>
            <person name="Kono N."/>
            <person name="Nakamura H."/>
            <person name="Ohtoshi R."/>
            <person name="Tomita M."/>
            <person name="Numata K."/>
            <person name="Arakawa K."/>
        </authorList>
    </citation>
    <scope>NUCLEOTIDE SEQUENCE [LARGE SCALE GENOMIC DNA]</scope>
</reference>
<feature type="region of interest" description="Disordered" evidence="1">
    <location>
        <begin position="79"/>
        <end position="114"/>
    </location>
</feature>
<dbReference type="EMBL" id="BGZK01000941">
    <property type="protein sequence ID" value="GBP65854.1"/>
    <property type="molecule type" value="Genomic_DNA"/>
</dbReference>
<feature type="compositionally biased region" description="Basic residues" evidence="1">
    <location>
        <begin position="99"/>
        <end position="111"/>
    </location>
</feature>
<dbReference type="OrthoDB" id="6597836at2759"/>
<protein>
    <recommendedName>
        <fullName evidence="4">115 kDa protein in type-1 retrotransposable element R1DM</fullName>
    </recommendedName>
</protein>
<gene>
    <name evidence="2" type="ORF">EVAR_85122_1</name>
</gene>
<accession>A0A4C1XTH7</accession>
<sequence>MTHIHSELNLKKDHRHGVIGHRGGLRQRVVAGNKEPTARSPMPGEPPRHGDGLPARPGSRCPIRRRGVQEGDFEGLHTRLDSRSNLLKSRPGLPTPRTRGPRRIRSGVRGRRGPDVFRTVSLSTGGGKQQGTGPCEGLGRSEQVEIRLLGLTIDKRLTFTPHVAKACKKTANIYKGIARAAKATWGLSPEIVRTIYVVVIEPIVITVSLHSALILARLLPLDIRVREAARLYEVKRGRELGDVCADRELERPVDFCNLLHPAHTPEFGLEIVEDLDPLTMDRLAFVGPHIYTDGNKVEGKVGAALIEWRDGMESGNYAYRLESFCTVFQAEMFALNRAIRRDKKGRIGWSTSSATQSRHYRC</sequence>
<feature type="compositionally biased region" description="Basic and acidic residues" evidence="1">
    <location>
        <begin position="1"/>
        <end position="11"/>
    </location>
</feature>
<proteinExistence type="predicted"/>
<dbReference type="AlphaFoldDB" id="A0A4C1XTH7"/>
<feature type="compositionally biased region" description="Basic residues" evidence="1">
    <location>
        <begin position="12"/>
        <end position="25"/>
    </location>
</feature>
<evidence type="ECO:0000313" key="3">
    <source>
        <dbReference type="Proteomes" id="UP000299102"/>
    </source>
</evidence>
<organism evidence="2 3">
    <name type="scientific">Eumeta variegata</name>
    <name type="common">Bagworm moth</name>
    <name type="synonym">Eumeta japonica</name>
    <dbReference type="NCBI Taxonomy" id="151549"/>
    <lineage>
        <taxon>Eukaryota</taxon>
        <taxon>Metazoa</taxon>
        <taxon>Ecdysozoa</taxon>
        <taxon>Arthropoda</taxon>
        <taxon>Hexapoda</taxon>
        <taxon>Insecta</taxon>
        <taxon>Pterygota</taxon>
        <taxon>Neoptera</taxon>
        <taxon>Endopterygota</taxon>
        <taxon>Lepidoptera</taxon>
        <taxon>Glossata</taxon>
        <taxon>Ditrysia</taxon>
        <taxon>Tineoidea</taxon>
        <taxon>Psychidae</taxon>
        <taxon>Oiketicinae</taxon>
        <taxon>Eumeta</taxon>
    </lineage>
</organism>
<evidence type="ECO:0000256" key="1">
    <source>
        <dbReference type="SAM" id="MobiDB-lite"/>
    </source>
</evidence>
<dbReference type="Proteomes" id="UP000299102">
    <property type="component" value="Unassembled WGS sequence"/>
</dbReference>